<comment type="caution">
    <text evidence="3">The sequence shown here is derived from an EMBL/GenBank/DDBJ whole genome shotgun (WGS) entry which is preliminary data.</text>
</comment>
<name>A0A0K9XBA1_9ACTN</name>
<sequence>MKLSRTRLAIGAGTAVVLAGAGAFAAASASGNDAAKSASGQDKQQILKVQRAAQSQVKAFAARSVEGAAPQSPQSGPLKGKELPIEKYLVGSVDGAKARQAEELLIIKCMADYGVAYTPEQNPVDSAPAKTSANDANIERRYGIVDVEEAKRGGVERFAESEKRLELSDEQMLLLRTTGTDGKPFTGELRGKPTPKGGCRTQAMNELGGDLRAEAADNIAGKTFVASQKDPSVVALKAERDACLKGKGVPAEQPGVQRSKDQAVTEAQCAGTVGLAQKWFAIETSMQNKLIGEQCKVLDEEKARNQAIVKKAETVLAQARQAG</sequence>
<organism evidence="3 4">
    <name type="scientific">Streptomyces caatingaensis</name>
    <dbReference type="NCBI Taxonomy" id="1678637"/>
    <lineage>
        <taxon>Bacteria</taxon>
        <taxon>Bacillati</taxon>
        <taxon>Actinomycetota</taxon>
        <taxon>Actinomycetes</taxon>
        <taxon>Kitasatosporales</taxon>
        <taxon>Streptomycetaceae</taxon>
        <taxon>Streptomyces</taxon>
    </lineage>
</organism>
<dbReference type="AlphaFoldDB" id="A0A0K9XBA1"/>
<evidence type="ECO:0000313" key="3">
    <source>
        <dbReference type="EMBL" id="KNB49942.1"/>
    </source>
</evidence>
<dbReference type="PATRIC" id="fig|1678637.3.peg.5287"/>
<feature type="signal peptide" evidence="2">
    <location>
        <begin position="1"/>
        <end position="25"/>
    </location>
</feature>
<dbReference type="RefSeq" id="WP_049718493.1">
    <property type="nucleotide sequence ID" value="NZ_LFXA01000017.1"/>
</dbReference>
<gene>
    <name evidence="3" type="ORF">AC230_24755</name>
</gene>
<feature type="region of interest" description="Disordered" evidence="1">
    <location>
        <begin position="178"/>
        <end position="197"/>
    </location>
</feature>
<evidence type="ECO:0000313" key="4">
    <source>
        <dbReference type="Proteomes" id="UP000037288"/>
    </source>
</evidence>
<dbReference type="EMBL" id="LFXA01000017">
    <property type="protein sequence ID" value="KNB49942.1"/>
    <property type="molecule type" value="Genomic_DNA"/>
</dbReference>
<reference evidence="4" key="1">
    <citation type="submission" date="2015-07" db="EMBL/GenBank/DDBJ databases">
        <title>Draft genome sequence of Streptomyces sp. CMAA 1322, a bacterium isolated from Caatinga biome, from dry forest semiarid of Brazil.</title>
        <authorList>
            <person name="Santos S.N."/>
            <person name="Gacesa R."/>
            <person name="Taketani R.G."/>
            <person name="Long P.F."/>
            <person name="Melo I.S."/>
        </authorList>
    </citation>
    <scope>NUCLEOTIDE SEQUENCE [LARGE SCALE GENOMIC DNA]</scope>
    <source>
        <strain evidence="4">CMAA 1322</strain>
    </source>
</reference>
<dbReference type="STRING" id="1678637.AC230_24755"/>
<protein>
    <submittedName>
        <fullName evidence="3">Uncharacterized protein</fullName>
    </submittedName>
</protein>
<feature type="chain" id="PRO_5005532449" evidence="2">
    <location>
        <begin position="26"/>
        <end position="323"/>
    </location>
</feature>
<accession>A0A0K9XBA1</accession>
<evidence type="ECO:0000256" key="1">
    <source>
        <dbReference type="SAM" id="MobiDB-lite"/>
    </source>
</evidence>
<keyword evidence="2" id="KW-0732">Signal</keyword>
<evidence type="ECO:0000256" key="2">
    <source>
        <dbReference type="SAM" id="SignalP"/>
    </source>
</evidence>
<dbReference type="Proteomes" id="UP000037288">
    <property type="component" value="Unassembled WGS sequence"/>
</dbReference>
<proteinExistence type="predicted"/>
<dbReference type="OrthoDB" id="4800194at2"/>
<keyword evidence="4" id="KW-1185">Reference proteome</keyword>